<dbReference type="GO" id="GO:0005737">
    <property type="term" value="C:cytoplasm"/>
    <property type="evidence" value="ECO:0007669"/>
    <property type="project" value="TreeGrafter"/>
</dbReference>
<name>A0A8C3N1M2_GEOPR</name>
<dbReference type="Ensembl" id="ENSCPVT00000014895.2">
    <property type="protein sequence ID" value="ENSCPVP00000014256.2"/>
    <property type="gene ID" value="ENSCPVG00000010416.2"/>
</dbReference>
<dbReference type="Proteomes" id="UP000694382">
    <property type="component" value="Chromosome Z"/>
</dbReference>
<keyword evidence="4" id="KW-1185">Reference proteome</keyword>
<feature type="region of interest" description="Disordered" evidence="2">
    <location>
        <begin position="1022"/>
        <end position="1050"/>
    </location>
</feature>
<feature type="compositionally biased region" description="Polar residues" evidence="2">
    <location>
        <begin position="636"/>
        <end position="663"/>
    </location>
</feature>
<dbReference type="PROSITE" id="PS50222">
    <property type="entry name" value="EF_HAND_2"/>
    <property type="match status" value="1"/>
</dbReference>
<accession>A0A8C3N1M2</accession>
<dbReference type="Gene3D" id="1.10.238.10">
    <property type="entry name" value="EF-hand"/>
    <property type="match status" value="1"/>
</dbReference>
<feature type="region of interest" description="Disordered" evidence="2">
    <location>
        <begin position="1"/>
        <end position="123"/>
    </location>
</feature>
<dbReference type="FunFam" id="1.10.238.10:FF:000551">
    <property type="entry name" value="Mutated in colorectal cancer isoform 1"/>
    <property type="match status" value="1"/>
</dbReference>
<feature type="region of interest" description="Disordered" evidence="2">
    <location>
        <begin position="470"/>
        <end position="493"/>
    </location>
</feature>
<dbReference type="SUPFAM" id="SSF47473">
    <property type="entry name" value="EF-hand"/>
    <property type="match status" value="1"/>
</dbReference>
<dbReference type="InterPro" id="IPR011992">
    <property type="entry name" value="EF-hand-dom_pair"/>
</dbReference>
<feature type="compositionally biased region" description="Basic and acidic residues" evidence="2">
    <location>
        <begin position="1039"/>
        <end position="1048"/>
    </location>
</feature>
<reference evidence="3" key="3">
    <citation type="submission" date="2025-09" db="UniProtKB">
        <authorList>
            <consortium name="Ensembl"/>
        </authorList>
    </citation>
    <scope>IDENTIFICATION</scope>
</reference>
<dbReference type="InterPro" id="IPR019536">
    <property type="entry name" value="USHBP1_PDZ-bd"/>
</dbReference>
<feature type="coiled-coil region" evidence="1">
    <location>
        <begin position="923"/>
        <end position="999"/>
    </location>
</feature>
<dbReference type="PANTHER" id="PTHR23347">
    <property type="entry name" value="COLORECTAL MUTANT CANCER PROTEIN MCC PROTEIN -RELATED"/>
    <property type="match status" value="1"/>
</dbReference>
<feature type="compositionally biased region" description="Basic residues" evidence="2">
    <location>
        <begin position="32"/>
        <end position="44"/>
    </location>
</feature>
<dbReference type="CDD" id="cd00051">
    <property type="entry name" value="EFh"/>
    <property type="match status" value="1"/>
</dbReference>
<dbReference type="Gene3D" id="6.10.250.3110">
    <property type="match status" value="1"/>
</dbReference>
<accession>A0A8U8BFX5</accession>
<reference evidence="3" key="2">
    <citation type="submission" date="2025-08" db="UniProtKB">
        <authorList>
            <consortium name="Ensembl"/>
        </authorList>
    </citation>
    <scope>IDENTIFICATION</scope>
</reference>
<proteinExistence type="predicted"/>
<dbReference type="GO" id="GO:0090090">
    <property type="term" value="P:negative regulation of canonical Wnt signaling pathway"/>
    <property type="evidence" value="ECO:0007669"/>
    <property type="project" value="TreeGrafter"/>
</dbReference>
<feature type="compositionally biased region" description="Polar residues" evidence="2">
    <location>
        <begin position="484"/>
        <end position="493"/>
    </location>
</feature>
<evidence type="ECO:0000313" key="3">
    <source>
        <dbReference type="Ensembl" id="ENSCPVP00000014256.2"/>
    </source>
</evidence>
<evidence type="ECO:0000256" key="1">
    <source>
        <dbReference type="SAM" id="Coils"/>
    </source>
</evidence>
<feature type="coiled-coil region" evidence="1">
    <location>
        <begin position="744"/>
        <end position="778"/>
    </location>
</feature>
<organism evidence="3 4">
    <name type="scientific">Geospiza parvula</name>
    <name type="common">Small tree-finch</name>
    <name type="synonym">Camarhynchus parvulus</name>
    <dbReference type="NCBI Taxonomy" id="87175"/>
    <lineage>
        <taxon>Eukaryota</taxon>
        <taxon>Metazoa</taxon>
        <taxon>Chordata</taxon>
        <taxon>Craniata</taxon>
        <taxon>Vertebrata</taxon>
        <taxon>Euteleostomi</taxon>
        <taxon>Archelosauria</taxon>
        <taxon>Archosauria</taxon>
        <taxon>Dinosauria</taxon>
        <taxon>Saurischia</taxon>
        <taxon>Theropoda</taxon>
        <taxon>Coelurosauria</taxon>
        <taxon>Aves</taxon>
        <taxon>Neognathae</taxon>
        <taxon>Neoaves</taxon>
        <taxon>Telluraves</taxon>
        <taxon>Australaves</taxon>
        <taxon>Passeriformes</taxon>
        <taxon>Thraupidae</taxon>
        <taxon>Camarhynchus</taxon>
    </lineage>
</organism>
<sequence>MLLPDQDPIKQPGVQGYRKRRGFFASTDRPKPQPKQHPRSRSRAQPKENKRPPRRVRVAPHSAALAERAASLGSLAPRGTHRDPGAGRCRASAGALSPEPQPPCPRSEPQRGPGPGCPSAGGGCRAGRAPARALCCRSYFAGTAGLGIPGARGSLASSSSSSLPTSSSSGVGRMMAAAAVAEVNSAGSSSTDTSSTGEEERMRRLFQTCDGDGDGFISRNDLLMVCRQLNMEASVAEIMHQLGADENGKISFQDFSQCRMELVQEIKKEEVELSVKSDDSCKKKKLRDRVASWPTSSSNSLGAVSGARESWEYDSGARDLQSPDLHSHFMLQKVLEYGRSNVTQQAALQRLLAQASNFSNSVGGSYLELANTLHLAALASLKGDIVELNKRLQQTEKERDLLEKKLAKAQCEQSHLMREHEDVQERTTLPYEERITELHSIIAELNKKIDRLQGATIREEDEYSELRSELSQSQQEVNEDSRSMDQNSVSVPENQSTMVTADVDNCSDLNSELQRVLTGLENVVCGRKKSSCSLSVAEVDRHIEQLTTASEHCDLAIKTVEEIEGVLGRDLYPNLSEERSRWEKELAGLREENESLTAMLCSKEEELNRTKATMNAVREERDRLRRRVRELQTRLQSVQATGPSSPSRLTPANRPVNPSTGELSTSSSSNDIPIAKIAERVKLSKTRSESSSSDRPVLGSEISSIGVSSSVAEHLAHSLQDCSNIQEIFQTLYSHGSAISESKIREFEVETERLNSRIEHLKSQNDLLTITLEECKSNAERMSMLVGKYESNATALRLALQYSEQCIEAYELLLALAESEQSLILGQFRAAGVGSVGDQTGDENVTQMLKRAHDCRKTAENAAKALLMKLDGSCGGAYAVTGCSVQPWESLSSNSHTSTTSSTASSCDTEFTKEDEQRLKDYIQQLKNDRAAVKLTMLELESIHIDPLSYDVKPRGDNQRLDLENAVLMQELMAMKEEMAELKAQLYLLEKEKKALELKLSTREAQEQAYLVHIEHLKSEVEEQKEQRMRSLSSTSSGSRDKLGKDCSDGTATPLTLAELRPYNESELTAELTNALRREKKLKARVQELVSALERLTKSSEIRHQQSAEFVNDLKRANSNLVAAYEKAKKKHQNKLKKLESQMMAMVERHETQVRMLKQRIALLEEENSRPHTNETSL</sequence>
<dbReference type="InterPro" id="IPR040171">
    <property type="entry name" value="USBP1-like"/>
</dbReference>
<keyword evidence="1" id="KW-0175">Coiled coil</keyword>
<dbReference type="InterPro" id="IPR018247">
    <property type="entry name" value="EF_Hand_1_Ca_BS"/>
</dbReference>
<dbReference type="AlphaFoldDB" id="A0A8C3N1M2"/>
<feature type="coiled-coil region" evidence="1">
    <location>
        <begin position="1065"/>
        <end position="1167"/>
    </location>
</feature>
<dbReference type="GO" id="GO:0005509">
    <property type="term" value="F:calcium ion binding"/>
    <property type="evidence" value="ECO:0007669"/>
    <property type="project" value="InterPro"/>
</dbReference>
<reference evidence="3" key="1">
    <citation type="submission" date="2020-02" db="EMBL/GenBank/DDBJ databases">
        <authorList>
            <person name="Enbody D E."/>
            <person name="Pettersson E M."/>
        </authorList>
    </citation>
    <scope>NUCLEOTIDE SEQUENCE [LARGE SCALE GENOMIC DNA]</scope>
</reference>
<dbReference type="Pfam" id="PF13499">
    <property type="entry name" value="EF-hand_7"/>
    <property type="match status" value="1"/>
</dbReference>
<dbReference type="PROSITE" id="PS00018">
    <property type="entry name" value="EF_HAND_1"/>
    <property type="match status" value="1"/>
</dbReference>
<dbReference type="SMART" id="SM00054">
    <property type="entry name" value="EFh"/>
    <property type="match status" value="2"/>
</dbReference>
<evidence type="ECO:0000313" key="4">
    <source>
        <dbReference type="Proteomes" id="UP000694382"/>
    </source>
</evidence>
<evidence type="ECO:0000256" key="2">
    <source>
        <dbReference type="SAM" id="MobiDB-lite"/>
    </source>
</evidence>
<feature type="region of interest" description="Disordered" evidence="2">
    <location>
        <begin position="633"/>
        <end position="671"/>
    </location>
</feature>
<protein>
    <submittedName>
        <fullName evidence="3">Uncharacterized protein</fullName>
    </submittedName>
</protein>
<dbReference type="Pfam" id="PF10506">
    <property type="entry name" value="USHBP1_PDZ-bd"/>
    <property type="match status" value="2"/>
</dbReference>
<dbReference type="InterPro" id="IPR002048">
    <property type="entry name" value="EF_hand_dom"/>
</dbReference>
<dbReference type="PANTHER" id="PTHR23347:SF4">
    <property type="entry name" value="COLORECTAL MUTANT CANCER PROTEIN"/>
    <property type="match status" value="1"/>
</dbReference>